<dbReference type="Pfam" id="PF08238">
    <property type="entry name" value="Sel1"/>
    <property type="match status" value="2"/>
</dbReference>
<keyword evidence="3" id="KW-0472">Membrane</keyword>
<feature type="compositionally biased region" description="Polar residues" evidence="2">
    <location>
        <begin position="487"/>
        <end position="502"/>
    </location>
</feature>
<keyword evidence="3" id="KW-0812">Transmembrane</keyword>
<feature type="region of interest" description="Disordered" evidence="2">
    <location>
        <begin position="470"/>
        <end position="515"/>
    </location>
</feature>
<proteinExistence type="inferred from homology"/>
<reference evidence="4" key="1">
    <citation type="submission" date="2021-02" db="EMBL/GenBank/DDBJ databases">
        <authorList>
            <person name="Dougan E. K."/>
            <person name="Rhodes N."/>
            <person name="Thang M."/>
            <person name="Chan C."/>
        </authorList>
    </citation>
    <scope>NUCLEOTIDE SEQUENCE</scope>
</reference>
<name>A0A812JJN3_9DINO</name>
<dbReference type="Proteomes" id="UP000604046">
    <property type="component" value="Unassembled WGS sequence"/>
</dbReference>
<gene>
    <name evidence="4" type="ORF">SNAT2548_LOCUS6424</name>
</gene>
<dbReference type="SUPFAM" id="SSF81901">
    <property type="entry name" value="HCP-like"/>
    <property type="match status" value="1"/>
</dbReference>
<evidence type="ECO:0000256" key="1">
    <source>
        <dbReference type="ARBA" id="ARBA00038101"/>
    </source>
</evidence>
<dbReference type="EMBL" id="CAJNDS010000426">
    <property type="protein sequence ID" value="CAE7204937.1"/>
    <property type="molecule type" value="Genomic_DNA"/>
</dbReference>
<feature type="transmembrane region" description="Helical" evidence="3">
    <location>
        <begin position="100"/>
        <end position="121"/>
    </location>
</feature>
<dbReference type="PANTHER" id="PTHR11102">
    <property type="entry name" value="SEL-1-LIKE PROTEIN"/>
    <property type="match status" value="1"/>
</dbReference>
<dbReference type="Gene3D" id="1.25.40.10">
    <property type="entry name" value="Tetratricopeptide repeat domain"/>
    <property type="match status" value="1"/>
</dbReference>
<accession>A0A812JJN3</accession>
<dbReference type="AlphaFoldDB" id="A0A812JJN3"/>
<comment type="caution">
    <text evidence="4">The sequence shown here is derived from an EMBL/GenBank/DDBJ whole genome shotgun (WGS) entry which is preliminary data.</text>
</comment>
<dbReference type="InterPro" id="IPR050767">
    <property type="entry name" value="Sel1_AlgK"/>
</dbReference>
<keyword evidence="3" id="KW-1133">Transmembrane helix</keyword>
<dbReference type="InterPro" id="IPR011990">
    <property type="entry name" value="TPR-like_helical_dom_sf"/>
</dbReference>
<dbReference type="PANTHER" id="PTHR11102:SF160">
    <property type="entry name" value="ERAD-ASSOCIATED E3 UBIQUITIN-PROTEIN LIGASE COMPONENT HRD3"/>
    <property type="match status" value="1"/>
</dbReference>
<sequence>MLVQWTQASSTILIMVVTVVTSDSLLLMNCLRKLAAEYWNNVLVTLHAEHPHPDSSGILAWLYLFGLPSATHPLVQRDVDAAIRIAREGAHHSPPCGRCYALLGFLLGLGYPPLVGAVHLVQDGSGEPRLLILGDVTAHAPATEDAARLPRDVGPPDPAAAAYVLAYTAGDPLGTLVTAYLNRTGMVNLTLTEPGPNQASALVSRQPRTTAEAACNEALVNSLGTLAASTIDEIQAKSWGPVPDPLSQGASKKSADKAFLEHILADPPRSSASDLAKACSMLEAGSVRSEELPAVARQSANVSQLRALAASKGDRKSALRVAVEHLQENETEKAKPLLSSVVSAVSADASDEADIEMAKYYLERFVSSNASDVTDARRHAWQHLVKAADLGREDAKLLVAHALVDGSDAVEASNGSNSMEAIRRYRQLLPEPDKPNDTMPPPQRRHGVLTPVQAFAAYNLGVLSLQDGAALPEPRSSDSPELGLVGQNHTETTRNSTASSSGDSDRLPSDTLGADSGERASGICAADVQDSFLEVALSQSNIVRLIISLERRSARLGDEVGALMLAMLLSDIGHDLGHADAAYLWDKWAAHQPPHMVMIHDAQTRENEKVHQPCDLRGWWTSSSLDLASKNVTLLYAAEVTGGGTEMFNASLADSQRLAGLETKEIIQPKPERVEFRHLYSFLWHTTADAFPAGAPVPVALQPPGAVPHLLEFHHQRGKLQMDKSCNTAIVEGMYVNWTFHRLDAKEPPEADVSEMVAEKREPGADPALVAARDFLHCWVRPERYHRSLQANLAVQQNGPAQGTWQELLSLTVSADCPCYGGFGCRRGDGACEALAKQSAGAGEELSACRPGSSLCREVPAGLEPVRPLFAAAPDICAFYFHRRAAHDGRIDAMHVLSHAFSNGYRGAPQDAAEAFYWSQQAMAAGDLRGRFDVAYSIENGLGTEKDPARAYELYQEILTAQGHGDDLAARAASFLAILAASGRAWAGRT</sequence>
<evidence type="ECO:0000313" key="5">
    <source>
        <dbReference type="Proteomes" id="UP000604046"/>
    </source>
</evidence>
<dbReference type="OrthoDB" id="272077at2759"/>
<keyword evidence="5" id="KW-1185">Reference proteome</keyword>
<protein>
    <submittedName>
        <fullName evidence="4">Uncharacterized protein</fullName>
    </submittedName>
</protein>
<organism evidence="4 5">
    <name type="scientific">Symbiodinium natans</name>
    <dbReference type="NCBI Taxonomy" id="878477"/>
    <lineage>
        <taxon>Eukaryota</taxon>
        <taxon>Sar</taxon>
        <taxon>Alveolata</taxon>
        <taxon>Dinophyceae</taxon>
        <taxon>Suessiales</taxon>
        <taxon>Symbiodiniaceae</taxon>
        <taxon>Symbiodinium</taxon>
    </lineage>
</organism>
<dbReference type="InterPro" id="IPR006597">
    <property type="entry name" value="Sel1-like"/>
</dbReference>
<feature type="transmembrane region" description="Helical" evidence="3">
    <location>
        <begin position="12"/>
        <end position="31"/>
    </location>
</feature>
<evidence type="ECO:0000256" key="3">
    <source>
        <dbReference type="SAM" id="Phobius"/>
    </source>
</evidence>
<comment type="similarity">
    <text evidence="1">Belongs to the sel-1 family.</text>
</comment>
<evidence type="ECO:0000256" key="2">
    <source>
        <dbReference type="SAM" id="MobiDB-lite"/>
    </source>
</evidence>
<dbReference type="SMART" id="SM00671">
    <property type="entry name" value="SEL1"/>
    <property type="match status" value="3"/>
</dbReference>
<evidence type="ECO:0000313" key="4">
    <source>
        <dbReference type="EMBL" id="CAE7204937.1"/>
    </source>
</evidence>